<dbReference type="EMBL" id="FNQB01000002">
    <property type="protein sequence ID" value="SDZ26859.1"/>
    <property type="molecule type" value="Genomic_DNA"/>
</dbReference>
<organism evidence="2 3">
    <name type="scientific">Asanoa ishikariensis</name>
    <dbReference type="NCBI Taxonomy" id="137265"/>
    <lineage>
        <taxon>Bacteria</taxon>
        <taxon>Bacillati</taxon>
        <taxon>Actinomycetota</taxon>
        <taxon>Actinomycetes</taxon>
        <taxon>Micromonosporales</taxon>
        <taxon>Micromonosporaceae</taxon>
        <taxon>Asanoa</taxon>
    </lineage>
</organism>
<accession>A0A1H3RPM8</accession>
<feature type="transmembrane region" description="Helical" evidence="1">
    <location>
        <begin position="6"/>
        <end position="26"/>
    </location>
</feature>
<evidence type="ECO:0000313" key="2">
    <source>
        <dbReference type="EMBL" id="SDZ26859.1"/>
    </source>
</evidence>
<protein>
    <submittedName>
        <fullName evidence="2">Uncharacterized protein</fullName>
    </submittedName>
</protein>
<name>A0A1H3RPM8_9ACTN</name>
<evidence type="ECO:0000256" key="1">
    <source>
        <dbReference type="SAM" id="Phobius"/>
    </source>
</evidence>
<dbReference type="Pfam" id="PF19684">
    <property type="entry name" value="DUF6186"/>
    <property type="match status" value="1"/>
</dbReference>
<dbReference type="InterPro" id="IPR046177">
    <property type="entry name" value="DUF6186"/>
</dbReference>
<dbReference type="AlphaFoldDB" id="A0A1H3RPM8"/>
<keyword evidence="1" id="KW-0472">Membrane</keyword>
<dbReference type="RefSeq" id="WP_176984987.1">
    <property type="nucleotide sequence ID" value="NZ_BOND01000021.1"/>
</dbReference>
<sequence length="72" mass="7972">MSLTRAIAIAGFLVAIVACAVVEVLARRRDSTIPTLGEVCAHAIAYEVGRVPVGRIGFFGFWWWLGWHLFAR</sequence>
<evidence type="ECO:0000313" key="3">
    <source>
        <dbReference type="Proteomes" id="UP000199632"/>
    </source>
</evidence>
<dbReference type="STRING" id="137265.SAMN05421684_3995"/>
<keyword evidence="3" id="KW-1185">Reference proteome</keyword>
<gene>
    <name evidence="2" type="ORF">SAMN05421684_3995</name>
</gene>
<proteinExistence type="predicted"/>
<dbReference type="PROSITE" id="PS51257">
    <property type="entry name" value="PROKAR_LIPOPROTEIN"/>
    <property type="match status" value="1"/>
</dbReference>
<keyword evidence="1" id="KW-0812">Transmembrane</keyword>
<reference evidence="3" key="1">
    <citation type="submission" date="2016-10" db="EMBL/GenBank/DDBJ databases">
        <authorList>
            <person name="Varghese N."/>
            <person name="Submissions S."/>
        </authorList>
    </citation>
    <scope>NUCLEOTIDE SEQUENCE [LARGE SCALE GENOMIC DNA]</scope>
    <source>
        <strain evidence="3">DSM 44718</strain>
    </source>
</reference>
<keyword evidence="1" id="KW-1133">Transmembrane helix</keyword>
<dbReference type="Proteomes" id="UP000199632">
    <property type="component" value="Unassembled WGS sequence"/>
</dbReference>